<dbReference type="EMBL" id="CAJNNW010025826">
    <property type="protein sequence ID" value="CAE8680129.1"/>
    <property type="molecule type" value="Genomic_DNA"/>
</dbReference>
<feature type="compositionally biased region" description="Low complexity" evidence="5">
    <location>
        <begin position="1"/>
        <end position="10"/>
    </location>
</feature>
<feature type="domain" description="RanBP2-type" evidence="6">
    <location>
        <begin position="140"/>
        <end position="169"/>
    </location>
</feature>
<dbReference type="InterPro" id="IPR036443">
    <property type="entry name" value="Znf_RanBP2_sf"/>
</dbReference>
<evidence type="ECO:0008006" key="10">
    <source>
        <dbReference type="Google" id="ProtNLM"/>
    </source>
</evidence>
<dbReference type="SUPFAM" id="SSF50249">
    <property type="entry name" value="Nucleic acid-binding proteins"/>
    <property type="match status" value="1"/>
</dbReference>
<keyword evidence="3" id="KW-0862">Zinc</keyword>
<evidence type="ECO:0000256" key="1">
    <source>
        <dbReference type="ARBA" id="ARBA00022723"/>
    </source>
</evidence>
<dbReference type="SMART" id="SM00357">
    <property type="entry name" value="CSP"/>
    <property type="match status" value="1"/>
</dbReference>
<dbReference type="Pfam" id="PF00313">
    <property type="entry name" value="CSD"/>
    <property type="match status" value="1"/>
</dbReference>
<evidence type="ECO:0000256" key="2">
    <source>
        <dbReference type="ARBA" id="ARBA00022771"/>
    </source>
</evidence>
<feature type="compositionally biased region" description="Pro residues" evidence="5">
    <location>
        <begin position="238"/>
        <end position="253"/>
    </location>
</feature>
<dbReference type="Gene3D" id="2.40.50.140">
    <property type="entry name" value="Nucleic acid-binding proteins"/>
    <property type="match status" value="1"/>
</dbReference>
<evidence type="ECO:0000313" key="9">
    <source>
        <dbReference type="Proteomes" id="UP000626109"/>
    </source>
</evidence>
<evidence type="ECO:0000259" key="6">
    <source>
        <dbReference type="PROSITE" id="PS50199"/>
    </source>
</evidence>
<evidence type="ECO:0000256" key="5">
    <source>
        <dbReference type="SAM" id="MobiDB-lite"/>
    </source>
</evidence>
<feature type="compositionally biased region" description="Pro residues" evidence="5">
    <location>
        <begin position="205"/>
        <end position="214"/>
    </location>
</feature>
<accession>A0A813JK46</accession>
<feature type="compositionally biased region" description="Basic residues" evidence="5">
    <location>
        <begin position="11"/>
        <end position="24"/>
    </location>
</feature>
<evidence type="ECO:0000313" key="8">
    <source>
        <dbReference type="EMBL" id="CAE8680129.1"/>
    </source>
</evidence>
<comment type="caution">
    <text evidence="8">The sequence shown here is derived from an EMBL/GenBank/DDBJ whole genome shotgun (WGS) entry which is preliminary data.</text>
</comment>
<feature type="compositionally biased region" description="Basic and acidic residues" evidence="5">
    <location>
        <begin position="256"/>
        <end position="267"/>
    </location>
</feature>
<keyword evidence="2 4" id="KW-0863">Zinc-finger</keyword>
<dbReference type="SUPFAM" id="SSF90209">
    <property type="entry name" value="Ran binding protein zinc finger-like"/>
    <property type="match status" value="1"/>
</dbReference>
<dbReference type="GO" id="GO:0003676">
    <property type="term" value="F:nucleic acid binding"/>
    <property type="evidence" value="ECO:0007669"/>
    <property type="project" value="InterPro"/>
</dbReference>
<keyword evidence="1" id="KW-0479">Metal-binding</keyword>
<feature type="region of interest" description="Disordered" evidence="5">
    <location>
        <begin position="1"/>
        <end position="33"/>
    </location>
</feature>
<dbReference type="InterPro" id="IPR012340">
    <property type="entry name" value="NA-bd_OB-fold"/>
</dbReference>
<dbReference type="InterPro" id="IPR011129">
    <property type="entry name" value="CSD"/>
</dbReference>
<dbReference type="PROSITE" id="PS50199">
    <property type="entry name" value="ZF_RANBP2_2"/>
    <property type="match status" value="1"/>
</dbReference>
<feature type="domain" description="CSD" evidence="7">
    <location>
        <begin position="27"/>
        <end position="101"/>
    </location>
</feature>
<protein>
    <recommendedName>
        <fullName evidence="10">RanBP2-type domain-containing protein</fullName>
    </recommendedName>
</protein>
<feature type="compositionally biased region" description="Basic and acidic residues" evidence="5">
    <location>
        <begin position="169"/>
        <end position="179"/>
    </location>
</feature>
<dbReference type="GO" id="GO:0008270">
    <property type="term" value="F:zinc ion binding"/>
    <property type="evidence" value="ECO:0007669"/>
    <property type="project" value="UniProtKB-KW"/>
</dbReference>
<feature type="compositionally biased region" description="Basic and acidic residues" evidence="5">
    <location>
        <begin position="133"/>
        <end position="148"/>
    </location>
</feature>
<feature type="region of interest" description="Disordered" evidence="5">
    <location>
        <begin position="81"/>
        <end position="267"/>
    </location>
</feature>
<dbReference type="Gene3D" id="4.10.1060.10">
    <property type="entry name" value="Zinc finger, RanBP2-type"/>
    <property type="match status" value="1"/>
</dbReference>
<name>A0A813JK46_POLGL</name>
<sequence length="267" mass="30741">MGRPASQSRSPSRRKSRSRSRGRGPRREKGTINTWNFDKQFGFVSCDNGRQDLFTHSEYILDSKVRYEVKQKGMRRGDRIAFEIEEPQGGKKSQQAINVEVLDMKRSRSPSRRRSRSRSRSRRRSSPPRRSTKPAEKERRPGDWDCPKCGDLQFARNAECRKCGALPRSVRDDSREKSRAPPPRRRSPSPRGRSPPPRDRSPPRGRSPPPGDRSPPPRDRSPPRGRSPPPRDRSPPKGRSPPPRGRSPSPPPRQSRQRDERDGSRRR</sequence>
<organism evidence="8 9">
    <name type="scientific">Polarella glacialis</name>
    <name type="common">Dinoflagellate</name>
    <dbReference type="NCBI Taxonomy" id="89957"/>
    <lineage>
        <taxon>Eukaryota</taxon>
        <taxon>Sar</taxon>
        <taxon>Alveolata</taxon>
        <taxon>Dinophyceae</taxon>
        <taxon>Suessiales</taxon>
        <taxon>Suessiaceae</taxon>
        <taxon>Polarella</taxon>
    </lineage>
</organism>
<reference evidence="8" key="1">
    <citation type="submission" date="2021-02" db="EMBL/GenBank/DDBJ databases">
        <authorList>
            <person name="Dougan E. K."/>
            <person name="Rhodes N."/>
            <person name="Thang M."/>
            <person name="Chan C."/>
        </authorList>
    </citation>
    <scope>NUCLEOTIDE SEQUENCE</scope>
</reference>
<gene>
    <name evidence="8" type="ORF">PGLA2088_LOCUS21743</name>
</gene>
<proteinExistence type="predicted"/>
<evidence type="ECO:0000256" key="3">
    <source>
        <dbReference type="ARBA" id="ARBA00022833"/>
    </source>
</evidence>
<dbReference type="PROSITE" id="PS51857">
    <property type="entry name" value="CSD_2"/>
    <property type="match status" value="1"/>
</dbReference>
<dbReference type="AlphaFoldDB" id="A0A813JK46"/>
<dbReference type="InterPro" id="IPR002059">
    <property type="entry name" value="CSP_DNA-bd"/>
</dbReference>
<evidence type="ECO:0000256" key="4">
    <source>
        <dbReference type="PROSITE-ProRule" id="PRU00322"/>
    </source>
</evidence>
<dbReference type="InterPro" id="IPR001876">
    <property type="entry name" value="Znf_RanBP2"/>
</dbReference>
<dbReference type="Proteomes" id="UP000626109">
    <property type="component" value="Unassembled WGS sequence"/>
</dbReference>
<feature type="compositionally biased region" description="Basic residues" evidence="5">
    <location>
        <begin position="107"/>
        <end position="132"/>
    </location>
</feature>
<evidence type="ECO:0000259" key="7">
    <source>
        <dbReference type="PROSITE" id="PS51857"/>
    </source>
</evidence>